<proteinExistence type="inferred from homology"/>
<feature type="compositionally biased region" description="Polar residues" evidence="10">
    <location>
        <begin position="466"/>
        <end position="477"/>
    </location>
</feature>
<dbReference type="Gene3D" id="3.30.1520.10">
    <property type="entry name" value="Phox-like domain"/>
    <property type="match status" value="1"/>
</dbReference>
<dbReference type="Gene3D" id="1.10.10.460">
    <property type="entry name" value="Ribonuclease hii. Domain 2"/>
    <property type="match status" value="1"/>
</dbReference>
<accession>A0AAD9LTF1</accession>
<name>A0AAD9LTF1_9STRA</name>
<dbReference type="FunFam" id="1.10.10.460:FF:000001">
    <property type="entry name" value="Ribonuclease"/>
    <property type="match status" value="1"/>
</dbReference>
<evidence type="ECO:0000259" key="12">
    <source>
        <dbReference type="PROSITE" id="PS51975"/>
    </source>
</evidence>
<feature type="domain" description="PX" evidence="11">
    <location>
        <begin position="621"/>
        <end position="732"/>
    </location>
</feature>
<dbReference type="CDD" id="cd06093">
    <property type="entry name" value="PX_domain"/>
    <property type="match status" value="1"/>
</dbReference>
<dbReference type="InterPro" id="IPR036871">
    <property type="entry name" value="PX_dom_sf"/>
</dbReference>
<dbReference type="GO" id="GO:0043137">
    <property type="term" value="P:DNA replication, removal of RNA primer"/>
    <property type="evidence" value="ECO:0007669"/>
    <property type="project" value="TreeGrafter"/>
</dbReference>
<feature type="binding site" evidence="8">
    <location>
        <position position="138"/>
    </location>
    <ligand>
        <name>a divalent metal cation</name>
        <dbReference type="ChEBI" id="CHEBI:60240"/>
    </ligand>
</feature>
<evidence type="ECO:0000313" key="13">
    <source>
        <dbReference type="EMBL" id="KAK1946074.1"/>
    </source>
</evidence>
<dbReference type="NCBIfam" id="TIGR00729">
    <property type="entry name" value="ribonuclease HII"/>
    <property type="match status" value="1"/>
</dbReference>
<dbReference type="GO" id="GO:0003723">
    <property type="term" value="F:RNA binding"/>
    <property type="evidence" value="ECO:0007669"/>
    <property type="project" value="UniProtKB-UniRule"/>
</dbReference>
<comment type="caution">
    <text evidence="13">The sequence shown here is derived from an EMBL/GenBank/DDBJ whole genome shotgun (WGS) entry which is preliminary data.</text>
</comment>
<dbReference type="GO" id="GO:0004523">
    <property type="term" value="F:RNA-DNA hybrid ribonuclease activity"/>
    <property type="evidence" value="ECO:0007669"/>
    <property type="project" value="UniProtKB-UniRule"/>
</dbReference>
<comment type="catalytic activity">
    <reaction evidence="1 8 9">
        <text>Endonucleolytic cleavage to 5'-phosphomonoester.</text>
        <dbReference type="EC" id="3.1.26.4"/>
    </reaction>
</comment>
<dbReference type="Pfam" id="PF01351">
    <property type="entry name" value="RNase_HII"/>
    <property type="match status" value="1"/>
</dbReference>
<evidence type="ECO:0000256" key="9">
    <source>
        <dbReference type="RuleBase" id="RU003515"/>
    </source>
</evidence>
<dbReference type="GO" id="GO:0032299">
    <property type="term" value="C:ribonuclease H2 complex"/>
    <property type="evidence" value="ECO:0007669"/>
    <property type="project" value="TreeGrafter"/>
</dbReference>
<dbReference type="InterPro" id="IPR012337">
    <property type="entry name" value="RNaseH-like_sf"/>
</dbReference>
<keyword evidence="4 8" id="KW-0540">Nuclease</keyword>
<dbReference type="Gene3D" id="3.90.1720.10">
    <property type="entry name" value="endopeptidase domain like (from Nostoc punctiforme)"/>
    <property type="match status" value="1"/>
</dbReference>
<feature type="domain" description="RNase H type-2" evidence="12">
    <location>
        <begin position="26"/>
        <end position="248"/>
    </location>
</feature>
<dbReference type="CDD" id="cd07181">
    <property type="entry name" value="RNase_HII_eukaryota_like"/>
    <property type="match status" value="1"/>
</dbReference>
<dbReference type="Proteomes" id="UP001259832">
    <property type="component" value="Unassembled WGS sequence"/>
</dbReference>
<dbReference type="InterPro" id="IPR004649">
    <property type="entry name" value="RNase_H2_suA"/>
</dbReference>
<sequence>MSDRPNLQHTVLLASDCPSNCLNGVPVMLGIDEAGRGPVMGPMVYGAAYWPVADDDAMSALGFDDSKALSTESRAQLFEKMRSTEGLGWIVRLISAAEISDKMQRQTSNLNEMSRDAAIQLINEVQKKGTVVKKVFVDTVGDPRWYQTFLTKHFNGTIEFRVEKKADSLFKVVSAASIAAKVTRDRVISDWKWESPALDFPTDFGSGYPSDPKTKAWLTSHVDNVFVFPNIIRFSWGTVEPFFEKAVKVEWPHEKDLEKANAPTGTQSITSFLAKPAKKTKPAASRASFFTQRHMNDLWNLPSACIVFSAQYGGWLRVQLLLFSHALVVDPDAGTGTPRRKRRSSLKVWMDLCLVKDIISVRKEVKVIVRRSSYNQSQSVTTNRSQSQLETTKFRFTVETSTQLQLEFAAATAELRDEWLHCVLLATKLHAKHEMQEQKSGQAAFLRFASSGSEDSEDEGEEENRLSSPPISWSEENVQRSAQLLSQRVRPTAVQSVRQAEGTRSPVSLMILQITAKENGDSVSTIIPVSEASQENVTTQQVKLDAIRQMQAELQRTPNKDKVKLFRMLKREPDSFILYLDIGEQWLQDEQLSIGHYILGCANRRIEMELVPMNRMPQPTLQLAIVGTKNKVSDLSQRTYTSYVIDVVFNGTTWQLARRYKEFDALHSQLKNKYPDTELPSLPPKHVFTPVEGEFINYRKAQLEAFLKQLLLHPVASTDVLLLSFLGIVSTSRDPELGQSKKSVVHVTSLHNSVAVGDIILFSCRFGASRLQRKFTGSKYDHVGIVVPGDSKFLMRIMEATSEGIQVYSLKPRLMAYAREVSNTIVVRKIDVERTPELVEMLRDFVGRVDGNPYSIFGILRYTGESDRSILNSVRAANGVCDESEDTFSNTGGSSASSTPSSPSTENGDKAQRKFFCSSLVASAWKELGWLQTKRKASSFWPGSFEDGGEVERLLGPGVVLGPETVVDCRIVEVGLSAQC</sequence>
<evidence type="ECO:0000256" key="5">
    <source>
        <dbReference type="ARBA" id="ARBA00022723"/>
    </source>
</evidence>
<dbReference type="SUPFAM" id="SSF53098">
    <property type="entry name" value="Ribonuclease H-like"/>
    <property type="match status" value="1"/>
</dbReference>
<organism evidence="13 14">
    <name type="scientific">Phytophthora citrophthora</name>
    <dbReference type="NCBI Taxonomy" id="4793"/>
    <lineage>
        <taxon>Eukaryota</taxon>
        <taxon>Sar</taxon>
        <taxon>Stramenopiles</taxon>
        <taxon>Oomycota</taxon>
        <taxon>Peronosporomycetes</taxon>
        <taxon>Peronosporales</taxon>
        <taxon>Peronosporaceae</taxon>
        <taxon>Phytophthora</taxon>
    </lineage>
</organism>
<dbReference type="GO" id="GO:0035091">
    <property type="term" value="F:phosphatidylinositol binding"/>
    <property type="evidence" value="ECO:0007669"/>
    <property type="project" value="InterPro"/>
</dbReference>
<dbReference type="EMBL" id="JASMQC010000004">
    <property type="protein sequence ID" value="KAK1946074.1"/>
    <property type="molecule type" value="Genomic_DNA"/>
</dbReference>
<feature type="compositionally biased region" description="Low complexity" evidence="10">
    <location>
        <begin position="887"/>
        <end position="905"/>
    </location>
</feature>
<dbReference type="InterPro" id="IPR023160">
    <property type="entry name" value="RNase_HII_hlx-loop-hlx_cap_dom"/>
</dbReference>
<feature type="binding site" evidence="8">
    <location>
        <position position="33"/>
    </location>
    <ligand>
        <name>a divalent metal cation</name>
        <dbReference type="ChEBI" id="CHEBI:60240"/>
    </ligand>
</feature>
<dbReference type="GO" id="GO:0006298">
    <property type="term" value="P:mismatch repair"/>
    <property type="evidence" value="ECO:0007669"/>
    <property type="project" value="TreeGrafter"/>
</dbReference>
<evidence type="ECO:0000256" key="4">
    <source>
        <dbReference type="ARBA" id="ARBA00022722"/>
    </source>
</evidence>
<dbReference type="PROSITE" id="PS50195">
    <property type="entry name" value="PX"/>
    <property type="match status" value="1"/>
</dbReference>
<dbReference type="PANTHER" id="PTHR10954:SF7">
    <property type="entry name" value="RIBONUCLEASE H2 SUBUNIT A"/>
    <property type="match status" value="1"/>
</dbReference>
<dbReference type="EC" id="3.1.26.4" evidence="9"/>
<reference evidence="13" key="1">
    <citation type="submission" date="2023-08" db="EMBL/GenBank/DDBJ databases">
        <title>Reference Genome Resource for the Citrus Pathogen Phytophthora citrophthora.</title>
        <authorList>
            <person name="Moller H."/>
            <person name="Coetzee B."/>
            <person name="Rose L.J."/>
            <person name="Van Niekerk J.M."/>
        </authorList>
    </citation>
    <scope>NUCLEOTIDE SEQUENCE</scope>
    <source>
        <strain evidence="13">STE-U-9442</strain>
    </source>
</reference>
<keyword evidence="14" id="KW-1185">Reference proteome</keyword>
<evidence type="ECO:0000256" key="2">
    <source>
        <dbReference type="ARBA" id="ARBA00001946"/>
    </source>
</evidence>
<feature type="region of interest" description="Disordered" evidence="10">
    <location>
        <begin position="884"/>
        <end position="909"/>
    </location>
</feature>
<comment type="cofactor">
    <cofactor evidence="2">
        <name>Mg(2+)</name>
        <dbReference type="ChEBI" id="CHEBI:18420"/>
    </cofactor>
</comment>
<feature type="region of interest" description="Disordered" evidence="10">
    <location>
        <begin position="450"/>
        <end position="477"/>
    </location>
</feature>
<comment type="similarity">
    <text evidence="3">Belongs to the RNase HII family. Eukaryotic subfamily.</text>
</comment>
<comment type="cofactor">
    <cofactor evidence="8">
        <name>Mn(2+)</name>
        <dbReference type="ChEBI" id="CHEBI:29035"/>
    </cofactor>
    <cofactor evidence="8">
        <name>Mg(2+)</name>
        <dbReference type="ChEBI" id="CHEBI:18420"/>
    </cofactor>
    <text evidence="8">Manganese or magnesium. Binds 1 divalent metal ion per monomer in the absence of substrate. May bind a second metal ion after substrate binding.</text>
</comment>
<dbReference type="InterPro" id="IPR038765">
    <property type="entry name" value="Papain-like_cys_pep_sf"/>
</dbReference>
<feature type="binding site" evidence="8">
    <location>
        <position position="32"/>
    </location>
    <ligand>
        <name>a divalent metal cation</name>
        <dbReference type="ChEBI" id="CHEBI:60240"/>
    </ligand>
</feature>
<dbReference type="GO" id="GO:0046872">
    <property type="term" value="F:metal ion binding"/>
    <property type="evidence" value="ECO:0007669"/>
    <property type="project" value="UniProtKB-KW"/>
</dbReference>
<dbReference type="PANTHER" id="PTHR10954">
    <property type="entry name" value="RIBONUCLEASE H2 SUBUNIT A"/>
    <property type="match status" value="1"/>
</dbReference>
<dbReference type="AlphaFoldDB" id="A0AAD9LTF1"/>
<dbReference type="InterPro" id="IPR036397">
    <property type="entry name" value="RNaseH_sf"/>
</dbReference>
<protein>
    <recommendedName>
        <fullName evidence="9">Ribonuclease</fullName>
        <ecNumber evidence="9">3.1.26.4</ecNumber>
    </recommendedName>
</protein>
<evidence type="ECO:0000256" key="7">
    <source>
        <dbReference type="ARBA" id="ARBA00022801"/>
    </source>
</evidence>
<dbReference type="Pfam" id="PF00787">
    <property type="entry name" value="PX"/>
    <property type="match status" value="1"/>
</dbReference>
<keyword evidence="7 8" id="KW-0378">Hydrolase</keyword>
<dbReference type="InterPro" id="IPR001683">
    <property type="entry name" value="PX_dom"/>
</dbReference>
<evidence type="ECO:0000256" key="1">
    <source>
        <dbReference type="ARBA" id="ARBA00000077"/>
    </source>
</evidence>
<dbReference type="PROSITE" id="PS51975">
    <property type="entry name" value="RNASE_H_2"/>
    <property type="match status" value="1"/>
</dbReference>
<dbReference type="InterPro" id="IPR024567">
    <property type="entry name" value="RNase_HII/HIII_dom"/>
</dbReference>
<evidence type="ECO:0000256" key="3">
    <source>
        <dbReference type="ARBA" id="ARBA00007058"/>
    </source>
</evidence>
<evidence type="ECO:0000259" key="11">
    <source>
        <dbReference type="PROSITE" id="PS50195"/>
    </source>
</evidence>
<evidence type="ECO:0000256" key="8">
    <source>
        <dbReference type="PROSITE-ProRule" id="PRU01319"/>
    </source>
</evidence>
<dbReference type="Gene3D" id="3.30.420.10">
    <property type="entry name" value="Ribonuclease H-like superfamily/Ribonuclease H"/>
    <property type="match status" value="1"/>
</dbReference>
<evidence type="ECO:0000313" key="14">
    <source>
        <dbReference type="Proteomes" id="UP001259832"/>
    </source>
</evidence>
<evidence type="ECO:0000256" key="10">
    <source>
        <dbReference type="SAM" id="MobiDB-lite"/>
    </source>
</evidence>
<keyword evidence="6 8" id="KW-0255">Endonuclease</keyword>
<dbReference type="SMART" id="SM00312">
    <property type="entry name" value="PX"/>
    <property type="match status" value="1"/>
</dbReference>
<dbReference type="SUPFAM" id="SSF64268">
    <property type="entry name" value="PX domain"/>
    <property type="match status" value="1"/>
</dbReference>
<dbReference type="InterPro" id="IPR001352">
    <property type="entry name" value="RNase_HII/HIII"/>
</dbReference>
<dbReference type="FunFam" id="3.30.420.10:FF:000016">
    <property type="entry name" value="Ribonuclease"/>
    <property type="match status" value="1"/>
</dbReference>
<gene>
    <name evidence="13" type="ORF">P3T76_003122</name>
</gene>
<dbReference type="SUPFAM" id="SSF54001">
    <property type="entry name" value="Cysteine proteinases"/>
    <property type="match status" value="1"/>
</dbReference>
<evidence type="ECO:0000256" key="6">
    <source>
        <dbReference type="ARBA" id="ARBA00022759"/>
    </source>
</evidence>
<keyword evidence="5 8" id="KW-0479">Metal-binding</keyword>
<comment type="function">
    <text evidence="9">Endonuclease that specifically degrades the RNA of RNA-DNA hybrids.</text>
</comment>